<reference evidence="1" key="1">
    <citation type="journal article" date="2014" name="Front. Microbiol.">
        <title>High frequency of phylogenetically diverse reductive dehalogenase-homologous genes in deep subseafloor sedimentary metagenomes.</title>
        <authorList>
            <person name="Kawai M."/>
            <person name="Futagami T."/>
            <person name="Toyoda A."/>
            <person name="Takaki Y."/>
            <person name="Nishi S."/>
            <person name="Hori S."/>
            <person name="Arai W."/>
            <person name="Tsubouchi T."/>
            <person name="Morono Y."/>
            <person name="Uchiyama I."/>
            <person name="Ito T."/>
            <person name="Fujiyama A."/>
            <person name="Inagaki F."/>
            <person name="Takami H."/>
        </authorList>
    </citation>
    <scope>NUCLEOTIDE SEQUENCE</scope>
    <source>
        <strain evidence="1">Expedition CK06-06</strain>
    </source>
</reference>
<comment type="caution">
    <text evidence="1">The sequence shown here is derived from an EMBL/GenBank/DDBJ whole genome shotgun (WGS) entry which is preliminary data.</text>
</comment>
<evidence type="ECO:0000313" key="1">
    <source>
        <dbReference type="EMBL" id="GAG85048.1"/>
    </source>
</evidence>
<proteinExistence type="predicted"/>
<dbReference type="EMBL" id="BART01015482">
    <property type="protein sequence ID" value="GAG85048.1"/>
    <property type="molecule type" value="Genomic_DNA"/>
</dbReference>
<gene>
    <name evidence="1" type="ORF">S01H4_30049</name>
</gene>
<sequence length="69" mass="7977">MDIRYKAYILAEAEAVHRQEMARMAQAVAAGMGGLKEFINNLELDRSRADIIKDNWDAIRRDASKKRKR</sequence>
<organism evidence="1">
    <name type="scientific">marine sediment metagenome</name>
    <dbReference type="NCBI Taxonomy" id="412755"/>
    <lineage>
        <taxon>unclassified sequences</taxon>
        <taxon>metagenomes</taxon>
        <taxon>ecological metagenomes</taxon>
    </lineage>
</organism>
<accession>X1BLV4</accession>
<dbReference type="AlphaFoldDB" id="X1BLV4"/>
<name>X1BLV4_9ZZZZ</name>
<protein>
    <submittedName>
        <fullName evidence="1">Uncharacterized protein</fullName>
    </submittedName>
</protein>